<evidence type="ECO:0000313" key="6">
    <source>
        <dbReference type="Proteomes" id="UP000002219"/>
    </source>
</evidence>
<dbReference type="Gene3D" id="3.40.50.1820">
    <property type="entry name" value="alpha/beta hydrolase"/>
    <property type="match status" value="1"/>
</dbReference>
<dbReference type="EMBL" id="CP002040">
    <property type="protein sequence ID" value="ADH68014.1"/>
    <property type="molecule type" value="Genomic_DNA"/>
</dbReference>
<proteinExistence type="predicted"/>
<dbReference type="PANTHER" id="PTHR10272:SF0">
    <property type="entry name" value="PLATELET-ACTIVATING FACTOR ACETYLHYDROLASE"/>
    <property type="match status" value="1"/>
</dbReference>
<accession>D7AXW0</accession>
<keyword evidence="6" id="KW-1185">Reference proteome</keyword>
<dbReference type="KEGG" id="nda:Ndas_2596"/>
<evidence type="ECO:0000256" key="4">
    <source>
        <dbReference type="SAM" id="MobiDB-lite"/>
    </source>
</evidence>
<dbReference type="GO" id="GO:0003847">
    <property type="term" value="F:1-alkyl-2-acetylglycerophosphocholine esterase activity"/>
    <property type="evidence" value="ECO:0007669"/>
    <property type="project" value="TreeGrafter"/>
</dbReference>
<evidence type="ECO:0000256" key="3">
    <source>
        <dbReference type="ARBA" id="ARBA00023098"/>
    </source>
</evidence>
<evidence type="ECO:0000256" key="2">
    <source>
        <dbReference type="ARBA" id="ARBA00022963"/>
    </source>
</evidence>
<evidence type="ECO:0000313" key="5">
    <source>
        <dbReference type="EMBL" id="ADH68014.1"/>
    </source>
</evidence>
<keyword evidence="1" id="KW-0378">Hydrolase</keyword>
<dbReference type="InterPro" id="IPR029058">
    <property type="entry name" value="AB_hydrolase_fold"/>
</dbReference>
<organism evidence="5 6">
    <name type="scientific">Nocardiopsis dassonvillei (strain ATCC 23218 / DSM 43111 / CIP 107115 / JCM 7437 / KCTC 9190 / NBRC 14626 / NCTC 10488 / NRRL B-5397 / IMRU 509)</name>
    <name type="common">Actinomadura dassonvillei</name>
    <dbReference type="NCBI Taxonomy" id="446468"/>
    <lineage>
        <taxon>Bacteria</taxon>
        <taxon>Bacillati</taxon>
        <taxon>Actinomycetota</taxon>
        <taxon>Actinomycetes</taxon>
        <taxon>Streptosporangiales</taxon>
        <taxon>Nocardiopsidaceae</taxon>
        <taxon>Nocardiopsis</taxon>
    </lineage>
</organism>
<dbReference type="HOGENOM" id="CLU_026278_1_0_11"/>
<reference evidence="5 6" key="1">
    <citation type="journal article" date="2010" name="Stand. Genomic Sci.">
        <title>Complete genome sequence of Nocardiopsis dassonvillei type strain (IMRU 509).</title>
        <authorList>
            <person name="Sun H."/>
            <person name="Lapidus A."/>
            <person name="Nolan M."/>
            <person name="Lucas S."/>
            <person name="Del Rio T.G."/>
            <person name="Tice H."/>
            <person name="Cheng J.F."/>
            <person name="Tapia R."/>
            <person name="Han C."/>
            <person name="Goodwin L."/>
            <person name="Pitluck S."/>
            <person name="Pagani I."/>
            <person name="Ivanova N."/>
            <person name="Mavromatis K."/>
            <person name="Mikhailova N."/>
            <person name="Pati A."/>
            <person name="Chen A."/>
            <person name="Palaniappan K."/>
            <person name="Land M."/>
            <person name="Hauser L."/>
            <person name="Chang Y.J."/>
            <person name="Jeffries C.D."/>
            <person name="Djao O.D."/>
            <person name="Rohde M."/>
            <person name="Sikorski J."/>
            <person name="Goker M."/>
            <person name="Woyke T."/>
            <person name="Bristow J."/>
            <person name="Eisen J.A."/>
            <person name="Markowitz V."/>
            <person name="Hugenholtz P."/>
            <person name="Kyrpides N.C."/>
            <person name="Klenk H.P."/>
        </authorList>
    </citation>
    <scope>NUCLEOTIDE SEQUENCE [LARGE SCALE GENOMIC DNA]</scope>
    <source>
        <strain evidence="6">ATCC 23218 / DSM 43111 / CIP 107115 / JCM 7437 / KCTC 9190 / NBRC 14626 / NCTC 10488 / NRRL B-5397 / IMRU 509</strain>
    </source>
</reference>
<dbReference type="GO" id="GO:0016042">
    <property type="term" value="P:lipid catabolic process"/>
    <property type="evidence" value="ECO:0007669"/>
    <property type="project" value="UniProtKB-KW"/>
</dbReference>
<dbReference type="STRING" id="446468.Ndas_2596"/>
<dbReference type="Proteomes" id="UP000002219">
    <property type="component" value="Chromosome 1"/>
</dbReference>
<evidence type="ECO:0000256" key="1">
    <source>
        <dbReference type="ARBA" id="ARBA00022801"/>
    </source>
</evidence>
<name>D7AXW0_NOCDD</name>
<feature type="region of interest" description="Disordered" evidence="4">
    <location>
        <begin position="16"/>
        <end position="38"/>
    </location>
</feature>
<keyword evidence="3" id="KW-0443">Lipid metabolism</keyword>
<dbReference type="PANTHER" id="PTHR10272">
    <property type="entry name" value="PLATELET-ACTIVATING FACTOR ACETYLHYDROLASE"/>
    <property type="match status" value="1"/>
</dbReference>
<sequence>MAPGGPPFLAWAVTTTAPNGRDTMPPSPHPSPSSRALRSGTALAAAAALALPLSLAASGTAAADTDPSSAPADALRAALPEPTGDHPVGRTTLHLVDGEREDVWVGGPRQLMVTLWYPARADSGRPAPYMTEAESAAMIAGLGLDLPADLMHSGVRTSSRLDVPPARTRDGFPLVVLSPGAGHNRIELSSLAEDLASHGFVVAGVDHAHEAAPVEFPDGLITECTGCQSGEWALGSSNRAEDVSFLLDRLTGPDPAWRWSRVIDASRIGMAGHSWGGTATAETLRAEERVDAGINLDGPYYPPAVEEGLDKPLALIENGQGNSWDGVEQMWPRLEGWRQWIRMEGSGHSNSIDRGVLVEQLGLTELFTPEQWRNLYGDVGVERGLELVRTYSLAFFDHHLRGGDQPLLEDPGAFHPELVVVDPDEG</sequence>
<dbReference type="eggNOG" id="COG4188">
    <property type="taxonomic scope" value="Bacteria"/>
</dbReference>
<gene>
    <name evidence="5" type="ordered locus">Ndas_2596</name>
</gene>
<dbReference type="Pfam" id="PF03403">
    <property type="entry name" value="PAF-AH_p_II"/>
    <property type="match status" value="2"/>
</dbReference>
<dbReference type="AlphaFoldDB" id="D7AXW0"/>
<protein>
    <submittedName>
        <fullName evidence="5">Platelet-activating factor acetylhydrolase plasma/intracellular isoform II</fullName>
    </submittedName>
</protein>
<keyword evidence="2" id="KW-0442">Lipid degradation</keyword>
<dbReference type="SUPFAM" id="SSF53474">
    <property type="entry name" value="alpha/beta-Hydrolases"/>
    <property type="match status" value="1"/>
</dbReference>